<accession>A0AC61PPZ5</accession>
<name>A0AC61PPZ5_9FIRM</name>
<protein>
    <submittedName>
        <fullName evidence="1">Uncharacterized protein</fullName>
    </submittedName>
</protein>
<dbReference type="EMBL" id="FWXZ01000007">
    <property type="protein sequence ID" value="SMC83471.1"/>
    <property type="molecule type" value="Genomic_DNA"/>
</dbReference>
<evidence type="ECO:0000313" key="2">
    <source>
        <dbReference type="Proteomes" id="UP000192328"/>
    </source>
</evidence>
<evidence type="ECO:0000313" key="1">
    <source>
        <dbReference type="EMBL" id="SMC83471.1"/>
    </source>
</evidence>
<keyword evidence="2" id="KW-1185">Reference proteome</keyword>
<reference evidence="1" key="1">
    <citation type="submission" date="2017-04" db="EMBL/GenBank/DDBJ databases">
        <authorList>
            <person name="Varghese N."/>
            <person name="Submissions S."/>
        </authorList>
    </citation>
    <scope>NUCLEOTIDE SEQUENCE</scope>
    <source>
        <strain evidence="1">WTE2008</strain>
    </source>
</reference>
<proteinExistence type="predicted"/>
<sequence length="104" mass="11914">MRVNKKDVASILIFVALIIAFVLLINGITSKNTNRELQIVRDAVKNAALSCYAVEGTYPDDLKYLREHYHLSYNEERYEVFYEPLASNLMPYIKVAERGGKADQ</sequence>
<gene>
    <name evidence="1" type="ORF">SAMN06297397_2830</name>
</gene>
<comment type="caution">
    <text evidence="1">The sequence shown here is derived from an EMBL/GenBank/DDBJ whole genome shotgun (WGS) entry which is preliminary data.</text>
</comment>
<organism evidence="1 2">
    <name type="scientific">Aristaeella lactis</name>
    <dbReference type="NCBI Taxonomy" id="3046383"/>
    <lineage>
        <taxon>Bacteria</taxon>
        <taxon>Bacillati</taxon>
        <taxon>Bacillota</taxon>
        <taxon>Clostridia</taxon>
        <taxon>Eubacteriales</taxon>
        <taxon>Aristaeellaceae</taxon>
        <taxon>Aristaeella</taxon>
    </lineage>
</organism>
<dbReference type="Proteomes" id="UP000192328">
    <property type="component" value="Unassembled WGS sequence"/>
</dbReference>